<evidence type="ECO:0000256" key="1">
    <source>
        <dbReference type="SAM" id="MobiDB-lite"/>
    </source>
</evidence>
<evidence type="ECO:0000256" key="2">
    <source>
        <dbReference type="SAM" id="Phobius"/>
    </source>
</evidence>
<name>A0A0N9IEV2_9PSEU</name>
<dbReference type="Proteomes" id="UP000063699">
    <property type="component" value="Chromosome"/>
</dbReference>
<keyword evidence="4" id="KW-1185">Reference proteome</keyword>
<feature type="compositionally biased region" description="Low complexity" evidence="1">
    <location>
        <begin position="111"/>
        <end position="144"/>
    </location>
</feature>
<sequence>MSPAATATATPLPPDTRATTVTGAPKTCRSAAIPGDIVEVTAQVRQRTSVDITGIPGGYQVLGVVVQGTSSYNKYPNLGTLPWRDLRAPGDGTAEMTNWFACAKPRPSSPAPTTTTSVTTSSTSAPATVTPTSTSTTTTSAVVAQPPDDDDLARTGFGTGGFLIVATLLILAGAVILVVVRRRHTIQAK</sequence>
<proteinExistence type="predicted"/>
<feature type="region of interest" description="Disordered" evidence="1">
    <location>
        <begin position="103"/>
        <end position="147"/>
    </location>
</feature>
<evidence type="ECO:0000313" key="3">
    <source>
        <dbReference type="EMBL" id="ALG13741.1"/>
    </source>
</evidence>
<organism evidence="3 4">
    <name type="scientific">Kibdelosporangium phytohabitans</name>
    <dbReference type="NCBI Taxonomy" id="860235"/>
    <lineage>
        <taxon>Bacteria</taxon>
        <taxon>Bacillati</taxon>
        <taxon>Actinomycetota</taxon>
        <taxon>Actinomycetes</taxon>
        <taxon>Pseudonocardiales</taxon>
        <taxon>Pseudonocardiaceae</taxon>
        <taxon>Kibdelosporangium</taxon>
    </lineage>
</organism>
<evidence type="ECO:0008006" key="5">
    <source>
        <dbReference type="Google" id="ProtNLM"/>
    </source>
</evidence>
<keyword evidence="2" id="KW-1133">Transmembrane helix</keyword>
<dbReference type="STRING" id="860235.AOZ06_48905"/>
<dbReference type="OrthoDB" id="3700838at2"/>
<dbReference type="AlphaFoldDB" id="A0A0N9IEV2"/>
<dbReference type="KEGG" id="kphy:AOZ06_48905"/>
<gene>
    <name evidence="3" type="ORF">AOZ06_48905</name>
</gene>
<keyword evidence="2" id="KW-0472">Membrane</keyword>
<dbReference type="EMBL" id="CP012752">
    <property type="protein sequence ID" value="ALG13741.1"/>
    <property type="molecule type" value="Genomic_DNA"/>
</dbReference>
<protein>
    <recommendedName>
        <fullName evidence="5">Gram-positive cocci surface proteins LPxTG domain-containing protein</fullName>
    </recommendedName>
</protein>
<accession>A0A0N9IEV2</accession>
<reference evidence="3 4" key="1">
    <citation type="submission" date="2015-07" db="EMBL/GenBank/DDBJ databases">
        <title>Genome sequencing of Kibdelosporangium phytohabitans.</title>
        <authorList>
            <person name="Qin S."/>
            <person name="Xing K."/>
        </authorList>
    </citation>
    <scope>NUCLEOTIDE SEQUENCE [LARGE SCALE GENOMIC DNA]</scope>
    <source>
        <strain evidence="3 4">KLBMP1111</strain>
    </source>
</reference>
<dbReference type="RefSeq" id="WP_054295627.1">
    <property type="nucleotide sequence ID" value="NZ_CP012752.1"/>
</dbReference>
<feature type="transmembrane region" description="Helical" evidence="2">
    <location>
        <begin position="160"/>
        <end position="180"/>
    </location>
</feature>
<keyword evidence="2" id="KW-0812">Transmembrane</keyword>
<evidence type="ECO:0000313" key="4">
    <source>
        <dbReference type="Proteomes" id="UP000063699"/>
    </source>
</evidence>